<reference evidence="2 3" key="1">
    <citation type="submission" date="2020-10" db="EMBL/GenBank/DDBJ databases">
        <title>Plant Genome Project.</title>
        <authorList>
            <person name="Zhang R.-G."/>
        </authorList>
    </citation>
    <scope>NUCLEOTIDE SEQUENCE [LARGE SCALE GENOMIC DNA]</scope>
    <source>
        <strain evidence="2">FAFU-HL-1</strain>
        <tissue evidence="2">Leaf</tissue>
    </source>
</reference>
<evidence type="ECO:0000256" key="1">
    <source>
        <dbReference type="SAM" id="MobiDB-lite"/>
    </source>
</evidence>
<sequence>MLARANLNANNLPLVNRARAKGLARGQLAGKRHNPTPRIQHDSEDDSDEGDDVGYGLAPLARRSIEQDHYRLKSGVLNRVANALINRANLLVTLAHEIVGFKCLKELYKEDEDFKEIWVKCIEK</sequence>
<feature type="region of interest" description="Disordered" evidence="1">
    <location>
        <begin position="24"/>
        <end position="53"/>
    </location>
</feature>
<gene>
    <name evidence="2" type="ORF">SADUNF_Sadunf10G0086800</name>
</gene>
<dbReference type="AlphaFoldDB" id="A0A835JMM3"/>
<feature type="compositionally biased region" description="Acidic residues" evidence="1">
    <location>
        <begin position="43"/>
        <end position="52"/>
    </location>
</feature>
<dbReference type="OrthoDB" id="1725811at2759"/>
<evidence type="ECO:0000313" key="2">
    <source>
        <dbReference type="EMBL" id="KAF9674042.1"/>
    </source>
</evidence>
<proteinExistence type="predicted"/>
<evidence type="ECO:0000313" key="3">
    <source>
        <dbReference type="Proteomes" id="UP000657918"/>
    </source>
</evidence>
<dbReference type="EMBL" id="JADGMS010000010">
    <property type="protein sequence ID" value="KAF9674042.1"/>
    <property type="molecule type" value="Genomic_DNA"/>
</dbReference>
<protein>
    <submittedName>
        <fullName evidence="2">Uncharacterized protein</fullName>
    </submittedName>
</protein>
<keyword evidence="3" id="KW-1185">Reference proteome</keyword>
<name>A0A835JMM3_9ROSI</name>
<organism evidence="2 3">
    <name type="scientific">Salix dunnii</name>
    <dbReference type="NCBI Taxonomy" id="1413687"/>
    <lineage>
        <taxon>Eukaryota</taxon>
        <taxon>Viridiplantae</taxon>
        <taxon>Streptophyta</taxon>
        <taxon>Embryophyta</taxon>
        <taxon>Tracheophyta</taxon>
        <taxon>Spermatophyta</taxon>
        <taxon>Magnoliopsida</taxon>
        <taxon>eudicotyledons</taxon>
        <taxon>Gunneridae</taxon>
        <taxon>Pentapetalae</taxon>
        <taxon>rosids</taxon>
        <taxon>fabids</taxon>
        <taxon>Malpighiales</taxon>
        <taxon>Salicaceae</taxon>
        <taxon>Saliceae</taxon>
        <taxon>Salix</taxon>
    </lineage>
</organism>
<comment type="caution">
    <text evidence="2">The sequence shown here is derived from an EMBL/GenBank/DDBJ whole genome shotgun (WGS) entry which is preliminary data.</text>
</comment>
<accession>A0A835JMM3</accession>
<dbReference type="Proteomes" id="UP000657918">
    <property type="component" value="Unassembled WGS sequence"/>
</dbReference>